<feature type="region of interest" description="Disordered" evidence="3">
    <location>
        <begin position="2522"/>
        <end position="2544"/>
    </location>
</feature>
<feature type="compositionally biased region" description="Basic and acidic residues" evidence="3">
    <location>
        <begin position="822"/>
        <end position="863"/>
    </location>
</feature>
<feature type="region of interest" description="Disordered" evidence="3">
    <location>
        <begin position="1039"/>
        <end position="1068"/>
    </location>
</feature>
<feature type="compositionally biased region" description="Basic and acidic residues" evidence="3">
    <location>
        <begin position="1"/>
        <end position="25"/>
    </location>
</feature>
<evidence type="ECO:0000259" key="6">
    <source>
        <dbReference type="PROSITE" id="PS51184"/>
    </source>
</evidence>
<dbReference type="PROSITE" id="PS51011">
    <property type="entry name" value="ARID"/>
    <property type="match status" value="1"/>
</dbReference>
<evidence type="ECO:0000256" key="2">
    <source>
        <dbReference type="ARBA" id="ARBA00023242"/>
    </source>
</evidence>
<dbReference type="PANTHER" id="PTHR10694">
    <property type="entry name" value="LYSINE-SPECIFIC DEMETHYLASE"/>
    <property type="match status" value="1"/>
</dbReference>
<dbReference type="Gene3D" id="2.60.120.650">
    <property type="entry name" value="Cupin"/>
    <property type="match status" value="1"/>
</dbReference>
<dbReference type="GO" id="GO:0000785">
    <property type="term" value="C:chromatin"/>
    <property type="evidence" value="ECO:0007669"/>
    <property type="project" value="TreeGrafter"/>
</dbReference>
<sequence>MVMRRSGDIKRISKDVSDTLEDNPKRTKVHAQRKFAQGSGMNSPVMTPVKDKEKVKVNGTSSSPELLPSKRPRTEDFLTYLCFRGTEALPPSLDFFNLASKSTKQDKDGSTPGSSKQTSASQQENKAKRVRSKLKKTKAVHSLKNKLHEKRLGTRSTRLSQKISASSSLHTRQRQLEDRPKKVGNVAKKQLVRGRPAHHPAILKRLGAARLRTGLRSGGQLPPGSDVGIKSDRKPRKKLIRTKASKSKKETISRSLASRKKSKDKESDDEDDEDEEEERRNEKNKKDDKAKREKKVEESDTEESESKEVKNDEPARKKSCRMSTRSRASSGSPANPPNTLNLPSRPTRKSKESATLYMEMLTKDLRSPEEEEDDSFGKISTENSPSNKKSLDESSVSTVSSGRKSSKQSKTDDQSADKEKSERENSVASRASRRGGRMKREDEQLNKDDVRITRRQQKIGIQQRGRPALRRGRGRPPLTRTPPFQRVLRNVRKVTNFAENDSETEDEEDEMFVESILSEEMEKLDMDSNKSKTAKSSISSSAKLSKSNVKKVEDVGSDNESEASEQSVKEKSMNRCKTRSHSNSKTNKSVDESSEEDSRRLTRGSNKEKKEEDSVKERKRSLPSRKSRPSKSDSDTERNDNTPKEKLPQKRGRKDSVEKIKEKEIPEKEKPAEDTKVESLPETRTASCSSASKKSFLQDKKEEEDQSVAYLLLSLAQGKGYETETACQPAAGDITTRNTRSFVKEPPKEEARGKRGKRRNTSLDNSVNEENFIEEKPLTSMKRNKRESVASETSSSKFSKTRLSSKDSKDKLNTDDEQDDSFDIKYIKTEDQALRKVQKKEPVSSRNKVQDKVSSDSDEEKVTGRKSLKSNSDDGSALLSSRRARRFRASRDANENSSGSEIDSKVKDKSDIMTEKKDRLRRRSGGLVKNESFDSEIGDIKRDIKTEPKLKKHGSLQSFGTASVKSESCDVQEVNLINSTQKTEERKVNNSNVESLTVNSLIEDSILNVNAINKVLDMIEDVNSLTSGENVKMVTAGKGSLDYSSNQSTSFDDSKTISDKTKGRKTNTDKAEVNIANLNSNELFRGNSIKETSDVRSAVDGNKTCKPEEFKEKDTKREVKSSSFGSSTSVQNKRTEDNSSSSEESDTELNCKSGKDIDRSRKRFPRRSRTEYNRDLPKRTLHTRKVKTMNDKYIEDDSSSSESSSTSSDDAPIAAVKSQKRIKPKNSTQNDAIESAIREAQNAKREEITSQCSKIESYLNKNVYNLPLQTPDKKDSTSENIIQTDFIPRSQIPVTTNSIETRPRENEIVAEKVQIVHQKSPAKVTENSTLIANKSSNKFFNAEKIPHGNIALMTSNVNVPPNDSLGKQGNLESEKKQSMSETWRQAFKNAKIPKPGQSSPVPHGVKPFVRKPFGSPALSTKQSEPMKGVYQNLSKLPNTMNQFKSNPFQSMGKYSPNRPFPNGEESKSQSPSRRAIDMRDSPSKSSVSSSDDSKVPLSDNKKPNEVPVKSLTQLQYEKRSSELISSLKDAPLIIDPAYPVAPFTSLKEAVIEASPSRAAKPASPSPMKPAAEGKHLNLPLAVEHTLRKRSPITVSKKPVVNKSLPQTDKKITPVPVIDKQKEVNEEIKEEPAIIEPHNGDATAPRTSNIEILGKKKVNMTTEEINRWLDDSTSSGIEHAKDCGIFEKNQCECSYRTSSASMLVGRGVVAGVSTENVNNRGLIPNTSNTGTEIKVERGFVEPPVQLRDFAEIASKFGGEIISTYKVEDYREREMLKHKDNVQKQQRRLSSSLKSDRSMTEEEMCEYDFRSLVEGNAEKPGVSGRRRPEQKVRPLSARAPPPVGTVQPTLREATEQNISNSAVTKVDKPKQASQGTQSSPRPPVSATPVCTNPTATPEPAETLKEKRNMDNVEKNTTTAKTENTAFPQHAVPDGAKMLEAPTFYPTEKEFGDPLEYIEKITPLAQHLGICRIVPPPSFKPECKVSDDMRFTAYNQYIHKMYHRWGPNVREMSAIRKYLATQNIALNQPPWIGGIEVDLPRLYQTVQQCGGLKEVYEKKRWTKVADVMKIPKSAQDRVTKLDDIYCKFLLPYDTLSHSERSKLLEEVEVEWKEREKRMMEQDEEEEKEEGGSDSESDSDERDECITKGKSVALSGFFRTARNTMSTWFSKDSTPSPSEVENEFWRHVTTGTAHVCVQSGSIDTSTWGCGFPSVKERSSARHPWNLKILTNNPRSILRSLGPVIGVTVPTLHVGMLFSACCWYRDPHALPWIEYLHTGASKIWYGVPDSLSEELKIAVKRLMPRYCREKKKIWLASDTVMVPPQLLVEHGVSVCKTVQEPGQFVVVFPRAFTSSLCTGYSVSESVYFAHSSWLDTSRSVFKDIQESSEPPIFSLEKLLFNIATDIRTSADVLTQILPMVIEFRDEEISRRKILEGFGLVADEKLPVTKGRRTKSQEEPNEYECEICRGNLFLSLVTNTQDEINYCLVHAIEVITKDKDVLTHCKLMYAYDEDEMEELIKKIKTKIETKSQKKQGKHSITNNSSGSSKT</sequence>
<feature type="compositionally biased region" description="Basic residues" evidence="3">
    <location>
        <begin position="128"/>
        <end position="149"/>
    </location>
</feature>
<feature type="region of interest" description="Disordered" evidence="3">
    <location>
        <begin position="1362"/>
        <end position="1426"/>
    </location>
</feature>
<dbReference type="InterPro" id="IPR004198">
    <property type="entry name" value="Znf_C5HC2"/>
</dbReference>
<dbReference type="PROSITE" id="PS51184">
    <property type="entry name" value="JMJC"/>
    <property type="match status" value="1"/>
</dbReference>
<dbReference type="Proteomes" id="UP001461498">
    <property type="component" value="Unassembled WGS sequence"/>
</dbReference>
<dbReference type="FunFam" id="1.10.150.60:FF:000012">
    <property type="entry name" value="Blast:Protein Jumonji"/>
    <property type="match status" value="1"/>
</dbReference>
<feature type="compositionally biased region" description="Basic and acidic residues" evidence="3">
    <location>
        <begin position="438"/>
        <end position="452"/>
    </location>
</feature>
<evidence type="ECO:0000259" key="5">
    <source>
        <dbReference type="PROSITE" id="PS51183"/>
    </source>
</evidence>
<dbReference type="InterPro" id="IPR001606">
    <property type="entry name" value="ARID_dom"/>
</dbReference>
<dbReference type="GO" id="GO:0010468">
    <property type="term" value="P:regulation of gene expression"/>
    <property type="evidence" value="ECO:0007669"/>
    <property type="project" value="TreeGrafter"/>
</dbReference>
<feature type="compositionally biased region" description="Basic and acidic residues" evidence="3">
    <location>
        <begin position="278"/>
        <end position="316"/>
    </location>
</feature>
<feature type="compositionally biased region" description="Basic and acidic residues" evidence="3">
    <location>
        <begin position="630"/>
        <end position="681"/>
    </location>
</feature>
<feature type="compositionally biased region" description="Polar residues" evidence="3">
    <location>
        <begin position="682"/>
        <end position="695"/>
    </location>
</feature>
<feature type="region of interest" description="Disordered" evidence="3">
    <location>
        <begin position="726"/>
        <end position="923"/>
    </location>
</feature>
<feature type="compositionally biased region" description="Basic and acidic residues" evidence="3">
    <location>
        <begin position="742"/>
        <end position="753"/>
    </location>
</feature>
<feature type="compositionally biased region" description="Basic and acidic residues" evidence="3">
    <location>
        <begin position="1052"/>
        <end position="1068"/>
    </location>
</feature>
<feature type="compositionally biased region" description="Polar residues" evidence="3">
    <location>
        <begin position="321"/>
        <end position="344"/>
    </location>
</feature>
<feature type="compositionally biased region" description="Basic residues" evidence="3">
    <location>
        <begin position="190"/>
        <end position="200"/>
    </location>
</feature>
<evidence type="ECO:0000313" key="8">
    <source>
        <dbReference type="Proteomes" id="UP001461498"/>
    </source>
</evidence>
<comment type="subcellular location">
    <subcellularLocation>
        <location evidence="1">Nucleus</location>
    </subcellularLocation>
</comment>
<feature type="compositionally biased region" description="Basic residues" evidence="3">
    <location>
        <begin position="233"/>
        <end position="246"/>
    </location>
</feature>
<dbReference type="SUPFAM" id="SSF46774">
    <property type="entry name" value="ARID-like"/>
    <property type="match status" value="1"/>
</dbReference>
<feature type="compositionally biased region" description="Polar residues" evidence="3">
    <location>
        <begin position="111"/>
        <end position="124"/>
    </location>
</feature>
<feature type="compositionally biased region" description="Basic and acidic residues" evidence="3">
    <location>
        <begin position="902"/>
        <end position="918"/>
    </location>
</feature>
<dbReference type="SMART" id="SM00501">
    <property type="entry name" value="BRIGHT"/>
    <property type="match status" value="1"/>
</dbReference>
<feature type="compositionally biased region" description="Polar residues" evidence="3">
    <location>
        <begin position="378"/>
        <end position="388"/>
    </location>
</feature>
<reference evidence="7 8" key="1">
    <citation type="submission" date="2022-12" db="EMBL/GenBank/DDBJ databases">
        <title>Chromosome-level genome assembly of true bugs.</title>
        <authorList>
            <person name="Ma L."/>
            <person name="Li H."/>
        </authorList>
    </citation>
    <scope>NUCLEOTIDE SEQUENCE [LARGE SCALE GENOMIC DNA]</scope>
    <source>
        <strain evidence="7">Lab_2022b</strain>
    </source>
</reference>
<evidence type="ECO:0000313" key="7">
    <source>
        <dbReference type="EMBL" id="KAK9499881.1"/>
    </source>
</evidence>
<feature type="compositionally biased region" description="Acidic residues" evidence="3">
    <location>
        <begin position="267"/>
        <end position="277"/>
    </location>
</feature>
<keyword evidence="2" id="KW-0539">Nucleus</keyword>
<gene>
    <name evidence="7" type="ORF">O3M35_002830</name>
</gene>
<dbReference type="EMBL" id="JAPXFL010000011">
    <property type="protein sequence ID" value="KAK9499881.1"/>
    <property type="molecule type" value="Genomic_DNA"/>
</dbReference>
<dbReference type="GO" id="GO:0003677">
    <property type="term" value="F:DNA binding"/>
    <property type="evidence" value="ECO:0007669"/>
    <property type="project" value="InterPro"/>
</dbReference>
<dbReference type="SUPFAM" id="SSF51197">
    <property type="entry name" value="Clavaminate synthase-like"/>
    <property type="match status" value="1"/>
</dbReference>
<keyword evidence="8" id="KW-1185">Reference proteome</keyword>
<feature type="compositionally biased region" description="Basic and acidic residues" evidence="3">
    <location>
        <begin position="804"/>
        <end position="814"/>
    </location>
</feature>
<dbReference type="Pfam" id="PF01388">
    <property type="entry name" value="ARID"/>
    <property type="match status" value="1"/>
</dbReference>
<organism evidence="7 8">
    <name type="scientific">Rhynocoris fuscipes</name>
    <dbReference type="NCBI Taxonomy" id="488301"/>
    <lineage>
        <taxon>Eukaryota</taxon>
        <taxon>Metazoa</taxon>
        <taxon>Ecdysozoa</taxon>
        <taxon>Arthropoda</taxon>
        <taxon>Hexapoda</taxon>
        <taxon>Insecta</taxon>
        <taxon>Pterygota</taxon>
        <taxon>Neoptera</taxon>
        <taxon>Paraneoptera</taxon>
        <taxon>Hemiptera</taxon>
        <taxon>Heteroptera</taxon>
        <taxon>Panheteroptera</taxon>
        <taxon>Cimicomorpha</taxon>
        <taxon>Reduviidae</taxon>
        <taxon>Harpactorinae</taxon>
        <taxon>Harpactorini</taxon>
        <taxon>Rhynocoris</taxon>
    </lineage>
</organism>
<feature type="region of interest" description="Disordered" evidence="3">
    <location>
        <begin position="213"/>
        <end position="484"/>
    </location>
</feature>
<accession>A0AAW1CLS5</accession>
<feature type="compositionally biased region" description="Basic residues" evidence="3">
    <location>
        <begin position="617"/>
        <end position="629"/>
    </location>
</feature>
<name>A0AAW1CLS5_9HEMI</name>
<dbReference type="InterPro" id="IPR003349">
    <property type="entry name" value="JmjN"/>
</dbReference>
<feature type="compositionally biased region" description="Basic and acidic residues" evidence="3">
    <location>
        <begin position="588"/>
        <end position="616"/>
    </location>
</feature>
<dbReference type="SMART" id="SM00558">
    <property type="entry name" value="JmjC"/>
    <property type="match status" value="1"/>
</dbReference>
<dbReference type="SMART" id="SM01014">
    <property type="entry name" value="ARID"/>
    <property type="match status" value="1"/>
</dbReference>
<feature type="compositionally biased region" description="Acidic residues" evidence="3">
    <location>
        <begin position="2118"/>
        <end position="2139"/>
    </location>
</feature>
<proteinExistence type="predicted"/>
<dbReference type="CDD" id="cd16870">
    <property type="entry name" value="ARID_JARD2"/>
    <property type="match status" value="1"/>
</dbReference>
<feature type="region of interest" description="Disordered" evidence="3">
    <location>
        <begin position="2112"/>
        <end position="2140"/>
    </location>
</feature>
<feature type="compositionally biased region" description="Low complexity" evidence="3">
    <location>
        <begin position="1200"/>
        <end position="1210"/>
    </location>
</feature>
<dbReference type="Pfam" id="PF02375">
    <property type="entry name" value="JmjN"/>
    <property type="match status" value="1"/>
</dbReference>
<feature type="compositionally biased region" description="Acidic residues" evidence="3">
    <location>
        <begin position="500"/>
        <end position="512"/>
    </location>
</feature>
<dbReference type="SMART" id="SM00545">
    <property type="entry name" value="JmjN"/>
    <property type="match status" value="1"/>
</dbReference>
<feature type="compositionally biased region" description="Polar residues" evidence="3">
    <location>
        <begin position="154"/>
        <end position="170"/>
    </location>
</feature>
<feature type="compositionally biased region" description="Polar residues" evidence="3">
    <location>
        <begin position="1362"/>
        <end position="1371"/>
    </location>
</feature>
<evidence type="ECO:0000256" key="3">
    <source>
        <dbReference type="SAM" id="MobiDB-lite"/>
    </source>
</evidence>
<protein>
    <submittedName>
        <fullName evidence="7">Uncharacterized protein</fullName>
    </submittedName>
</protein>
<evidence type="ECO:0000256" key="1">
    <source>
        <dbReference type="ARBA" id="ARBA00004123"/>
    </source>
</evidence>
<comment type="caution">
    <text evidence="7">The sequence shown here is derived from an EMBL/GenBank/DDBJ whole genome shotgun (WGS) entry which is preliminary data.</text>
</comment>
<evidence type="ECO:0000259" key="4">
    <source>
        <dbReference type="PROSITE" id="PS51011"/>
    </source>
</evidence>
<feature type="compositionally biased region" description="Polar residues" evidence="3">
    <location>
        <begin position="1438"/>
        <end position="1449"/>
    </location>
</feature>
<feature type="region of interest" description="Disordered" evidence="3">
    <location>
        <begin position="102"/>
        <end position="200"/>
    </location>
</feature>
<dbReference type="PANTHER" id="PTHR10694:SF113">
    <property type="entry name" value="PROTEIN JUMONJI"/>
    <property type="match status" value="1"/>
</dbReference>
<feature type="region of interest" description="Disordered" evidence="3">
    <location>
        <begin position="1094"/>
        <end position="1232"/>
    </location>
</feature>
<feature type="region of interest" description="Disordered" evidence="3">
    <location>
        <begin position="1"/>
        <end position="71"/>
    </location>
</feature>
<feature type="region of interest" description="Disordered" evidence="3">
    <location>
        <begin position="496"/>
        <end position="704"/>
    </location>
</feature>
<dbReference type="InterPro" id="IPR036431">
    <property type="entry name" value="ARID_dom_sf"/>
</dbReference>
<dbReference type="Pfam" id="PF02928">
    <property type="entry name" value="zf-C5HC2"/>
    <property type="match status" value="1"/>
</dbReference>
<feature type="compositionally biased region" description="Low complexity" evidence="3">
    <location>
        <begin position="393"/>
        <end position="403"/>
    </location>
</feature>
<dbReference type="GO" id="GO:0006338">
    <property type="term" value="P:chromatin remodeling"/>
    <property type="evidence" value="ECO:0007669"/>
    <property type="project" value="TreeGrafter"/>
</dbReference>
<feature type="domain" description="JmjN" evidence="5">
    <location>
        <begin position="1938"/>
        <end position="1979"/>
    </location>
</feature>
<feature type="compositionally biased region" description="Polar residues" evidence="3">
    <location>
        <begin position="1042"/>
        <end position="1051"/>
    </location>
</feature>
<feature type="domain" description="ARID" evidence="4">
    <location>
        <begin position="2002"/>
        <end position="2094"/>
    </location>
</feature>
<feature type="compositionally biased region" description="Basic and acidic residues" evidence="3">
    <location>
        <begin position="1103"/>
        <end position="1120"/>
    </location>
</feature>
<feature type="domain" description="JmjC" evidence="6">
    <location>
        <begin position="2214"/>
        <end position="2380"/>
    </location>
</feature>
<feature type="compositionally biased region" description="Low complexity" evidence="3">
    <location>
        <begin position="534"/>
        <end position="547"/>
    </location>
</feature>
<feature type="compositionally biased region" description="Basic and acidic residues" evidence="3">
    <location>
        <begin position="409"/>
        <end position="425"/>
    </location>
</feature>
<feature type="compositionally biased region" description="Polar residues" evidence="3">
    <location>
        <begin position="2532"/>
        <end position="2544"/>
    </location>
</feature>
<dbReference type="InterPro" id="IPR003347">
    <property type="entry name" value="JmjC_dom"/>
</dbReference>
<feature type="region of interest" description="Disordered" evidence="3">
    <location>
        <begin position="1814"/>
        <end position="1901"/>
    </location>
</feature>
<dbReference type="Gene3D" id="1.10.150.60">
    <property type="entry name" value="ARID DNA-binding domain"/>
    <property type="match status" value="1"/>
</dbReference>
<dbReference type="PROSITE" id="PS51183">
    <property type="entry name" value="JMJN"/>
    <property type="match status" value="1"/>
</dbReference>
<feature type="compositionally biased region" description="Basic and acidic residues" evidence="3">
    <location>
        <begin position="1491"/>
        <end position="1504"/>
    </location>
</feature>
<feature type="region of interest" description="Disordered" evidence="3">
    <location>
        <begin position="1438"/>
        <end position="1513"/>
    </location>
</feature>
<dbReference type="GO" id="GO:0005634">
    <property type="term" value="C:nucleus"/>
    <property type="evidence" value="ECO:0007669"/>
    <property type="project" value="UniProtKB-SubCell"/>
</dbReference>
<feature type="region of interest" description="Disordered" evidence="3">
    <location>
        <begin position="1776"/>
        <end position="1798"/>
    </location>
</feature>
<feature type="compositionally biased region" description="Basic and acidic residues" evidence="3">
    <location>
        <begin position="1168"/>
        <end position="1178"/>
    </location>
</feature>
<dbReference type="Pfam" id="PF02373">
    <property type="entry name" value="JmjC"/>
    <property type="match status" value="1"/>
</dbReference>
<feature type="compositionally biased region" description="Basic and acidic residues" evidence="3">
    <location>
        <begin position="520"/>
        <end position="530"/>
    </location>
</feature>